<sequence length="201" mass="23017">MNNTSSLRFPLILLTFIIFALPVKAVVTHGVHLSVNDSARRRPVDASVFPVPPANANTMFYLQRTTNTATLMYELNIDKDTGKPDTDDPMHVYWIRYNEKGQKEELNYIQRKFAYGLSQKSLGNDKYDIRFVSYKKFPLTLMKAADGKYHIFATVSQKLMALRSIFIKIEGGSFWLPNIVHVEMKGTDPATGKEFTERFKP</sequence>
<dbReference type="Proteomes" id="UP000606600">
    <property type="component" value="Unassembled WGS sequence"/>
</dbReference>
<proteinExistence type="predicted"/>
<accession>A0ABR7WLD7</accession>
<evidence type="ECO:0000259" key="1">
    <source>
        <dbReference type="Pfam" id="PF16117"/>
    </source>
</evidence>
<name>A0ABR7WLD7_9SPHI</name>
<dbReference type="RefSeq" id="WP_191186976.1">
    <property type="nucleotide sequence ID" value="NZ_JACWMY010000001.1"/>
</dbReference>
<comment type="caution">
    <text evidence="2">The sequence shown here is derived from an EMBL/GenBank/DDBJ whole genome shotgun (WGS) entry which is preliminary data.</text>
</comment>
<organism evidence="2 3">
    <name type="scientific">Mucilaginibacter pankratovii</name>
    <dbReference type="NCBI Taxonomy" id="2772110"/>
    <lineage>
        <taxon>Bacteria</taxon>
        <taxon>Pseudomonadati</taxon>
        <taxon>Bacteroidota</taxon>
        <taxon>Sphingobacteriia</taxon>
        <taxon>Sphingobacteriales</taxon>
        <taxon>Sphingobacteriaceae</taxon>
        <taxon>Mucilaginibacter</taxon>
    </lineage>
</organism>
<keyword evidence="3" id="KW-1185">Reference proteome</keyword>
<dbReference type="Pfam" id="PF16117">
    <property type="entry name" value="DUF4833"/>
    <property type="match status" value="1"/>
</dbReference>
<evidence type="ECO:0000313" key="2">
    <source>
        <dbReference type="EMBL" id="MBD1362287.1"/>
    </source>
</evidence>
<protein>
    <submittedName>
        <fullName evidence="2">DUF4833 domain-containing protein</fullName>
    </submittedName>
</protein>
<gene>
    <name evidence="2" type="ORF">IDJ77_00570</name>
</gene>
<dbReference type="InterPro" id="IPR032269">
    <property type="entry name" value="DUF4833"/>
</dbReference>
<evidence type="ECO:0000313" key="3">
    <source>
        <dbReference type="Proteomes" id="UP000606600"/>
    </source>
</evidence>
<feature type="domain" description="DUF4833" evidence="1">
    <location>
        <begin position="60"/>
        <end position="198"/>
    </location>
</feature>
<dbReference type="EMBL" id="JACWMY010000001">
    <property type="protein sequence ID" value="MBD1362287.1"/>
    <property type="molecule type" value="Genomic_DNA"/>
</dbReference>
<reference evidence="2 3" key="1">
    <citation type="submission" date="2020-09" db="EMBL/GenBank/DDBJ databases">
        <title>Novel species of Mucilaginibacter isolated from a glacier on the Tibetan Plateau.</title>
        <authorList>
            <person name="Liu Q."/>
            <person name="Xin Y.-H."/>
        </authorList>
    </citation>
    <scope>NUCLEOTIDE SEQUENCE [LARGE SCALE GENOMIC DNA]</scope>
    <source>
        <strain evidence="2 3">ZT4R22</strain>
    </source>
</reference>